<feature type="domain" description="GP-PDE" evidence="1">
    <location>
        <begin position="14"/>
        <end position="252"/>
    </location>
</feature>
<evidence type="ECO:0000313" key="3">
    <source>
        <dbReference type="Proteomes" id="UP000050554"/>
    </source>
</evidence>
<evidence type="ECO:0000259" key="1">
    <source>
        <dbReference type="PROSITE" id="PS51704"/>
    </source>
</evidence>
<dbReference type="Pfam" id="PF03009">
    <property type="entry name" value="GDPD"/>
    <property type="match status" value="1"/>
</dbReference>
<protein>
    <submittedName>
        <fullName evidence="2">Glycerophosphoryl diester phosphodiesterase</fullName>
    </submittedName>
</protein>
<dbReference type="Proteomes" id="UP000050554">
    <property type="component" value="Unassembled WGS sequence"/>
</dbReference>
<reference evidence="2 3" key="1">
    <citation type="submission" date="2015-09" db="EMBL/GenBank/DDBJ databases">
        <title>Genome announcement of multiple Pseudomonas syringae strains.</title>
        <authorList>
            <person name="Thakur S."/>
            <person name="Wang P.W."/>
            <person name="Gong Y."/>
            <person name="Weir B.S."/>
            <person name="Guttman D.S."/>
        </authorList>
    </citation>
    <scope>NUCLEOTIDE SEQUENCE [LARGE SCALE GENOMIC DNA]</scope>
    <source>
        <strain evidence="2 3">ICMP3882</strain>
    </source>
</reference>
<proteinExistence type="predicted"/>
<dbReference type="PANTHER" id="PTHR46211">
    <property type="entry name" value="GLYCEROPHOSPHORYL DIESTER PHOSPHODIESTERASE"/>
    <property type="match status" value="1"/>
</dbReference>
<dbReference type="InterPro" id="IPR017946">
    <property type="entry name" value="PLC-like_Pdiesterase_TIM-brl"/>
</dbReference>
<dbReference type="InterPro" id="IPR030395">
    <property type="entry name" value="GP_PDE_dom"/>
</dbReference>
<sequence length="257" mass="28495">MIPDMSNRAPLVRSSLIAHRGAKAYVPENTLLALETAAQHGAKWVEIDVKLTRDGRPIVIHDDLLDRTTNGKGAVVLHTFEDIRKLDAGGWFSPTFAGLQVPTFEEVVACALRLNLGLQVELKPTIGDDVETAEVVIPILRRMWPVTLEGLFVSSFSVRSLVRARQLWPEVPLAMASLVAPANPAALLAEYGCRILHVLDDMLDDHHLERLRHSGVEFAVATINNPYRARYLLARGAQSILSDYPDLLDKPDEEDLQ</sequence>
<dbReference type="PANTHER" id="PTHR46211:SF1">
    <property type="entry name" value="GLYCEROPHOSPHODIESTER PHOSPHODIESTERASE, CYTOPLASMIC"/>
    <property type="match status" value="1"/>
</dbReference>
<dbReference type="PROSITE" id="PS51704">
    <property type="entry name" value="GP_PDE"/>
    <property type="match status" value="1"/>
</dbReference>
<accession>A0A0P9YBK7</accession>
<dbReference type="GO" id="GO:0006629">
    <property type="term" value="P:lipid metabolic process"/>
    <property type="evidence" value="ECO:0007669"/>
    <property type="project" value="InterPro"/>
</dbReference>
<gene>
    <name evidence="2" type="ORF">ALO47_04048</name>
</gene>
<dbReference type="GO" id="GO:0008081">
    <property type="term" value="F:phosphoric diester hydrolase activity"/>
    <property type="evidence" value="ECO:0007669"/>
    <property type="project" value="InterPro"/>
</dbReference>
<dbReference type="AlphaFoldDB" id="A0A0P9YBK7"/>
<dbReference type="PATRIC" id="fig|55398.3.peg.5046"/>
<name>A0A0P9YBK7_PSESI</name>
<dbReference type="SUPFAM" id="SSF51695">
    <property type="entry name" value="PLC-like phosphodiesterases"/>
    <property type="match status" value="1"/>
</dbReference>
<organism evidence="2 3">
    <name type="scientific">Pseudomonas syringae pv. ribicola</name>
    <dbReference type="NCBI Taxonomy" id="55398"/>
    <lineage>
        <taxon>Bacteria</taxon>
        <taxon>Pseudomonadati</taxon>
        <taxon>Pseudomonadota</taxon>
        <taxon>Gammaproteobacteria</taxon>
        <taxon>Pseudomonadales</taxon>
        <taxon>Pseudomonadaceae</taxon>
        <taxon>Pseudomonas</taxon>
    </lineage>
</organism>
<evidence type="ECO:0000313" key="2">
    <source>
        <dbReference type="EMBL" id="KPY42823.1"/>
    </source>
</evidence>
<comment type="caution">
    <text evidence="2">The sequence shown here is derived from an EMBL/GenBank/DDBJ whole genome shotgun (WGS) entry which is preliminary data.</text>
</comment>
<dbReference type="EMBL" id="LJRF01000202">
    <property type="protein sequence ID" value="KPY42823.1"/>
    <property type="molecule type" value="Genomic_DNA"/>
</dbReference>
<dbReference type="Gene3D" id="3.20.20.190">
    <property type="entry name" value="Phosphatidylinositol (PI) phosphodiesterase"/>
    <property type="match status" value="1"/>
</dbReference>